<comment type="caution">
    <text evidence="2">The sequence shown here is derived from an EMBL/GenBank/DDBJ whole genome shotgun (WGS) entry which is preliminary data.</text>
</comment>
<keyword evidence="1" id="KW-0472">Membrane</keyword>
<keyword evidence="1" id="KW-1133">Transmembrane helix</keyword>
<keyword evidence="1" id="KW-0812">Transmembrane</keyword>
<keyword evidence="3" id="KW-1185">Reference proteome</keyword>
<gene>
    <name evidence="2" type="ORF">MHA01_11310</name>
</gene>
<sequence>MRIFRLLHQIFGALVLVLMIMQLMQLFVMPTWLFLILIALLIGSTMFVYLDEQKKRKEEPYF</sequence>
<proteinExistence type="predicted"/>
<feature type="transmembrane region" description="Helical" evidence="1">
    <location>
        <begin position="32"/>
        <end position="50"/>
    </location>
</feature>
<protein>
    <submittedName>
        <fullName evidence="2">Uncharacterized protein</fullName>
    </submittedName>
</protein>
<evidence type="ECO:0000313" key="2">
    <source>
        <dbReference type="EMBL" id="GEK58226.1"/>
    </source>
</evidence>
<reference evidence="2 3" key="1">
    <citation type="submission" date="2019-07" db="EMBL/GenBank/DDBJ databases">
        <title>Whole genome shotgun sequence of Marinococcus halophilus NBRC 102359.</title>
        <authorList>
            <person name="Hosoyama A."/>
            <person name="Uohara A."/>
            <person name="Ohji S."/>
            <person name="Ichikawa N."/>
        </authorList>
    </citation>
    <scope>NUCLEOTIDE SEQUENCE [LARGE SCALE GENOMIC DNA]</scope>
    <source>
        <strain evidence="2 3">NBRC 102359</strain>
    </source>
</reference>
<evidence type="ECO:0000256" key="1">
    <source>
        <dbReference type="SAM" id="Phobius"/>
    </source>
</evidence>
<evidence type="ECO:0000313" key="3">
    <source>
        <dbReference type="Proteomes" id="UP000321051"/>
    </source>
</evidence>
<dbReference type="AlphaFoldDB" id="A0A510Y4F6"/>
<organism evidence="2 3">
    <name type="scientific">Marinococcus halophilus</name>
    <dbReference type="NCBI Taxonomy" id="1371"/>
    <lineage>
        <taxon>Bacteria</taxon>
        <taxon>Bacillati</taxon>
        <taxon>Bacillota</taxon>
        <taxon>Bacilli</taxon>
        <taxon>Bacillales</taxon>
        <taxon>Bacillaceae</taxon>
        <taxon>Marinococcus</taxon>
    </lineage>
</organism>
<dbReference type="EMBL" id="BJUN01000005">
    <property type="protein sequence ID" value="GEK58226.1"/>
    <property type="molecule type" value="Genomic_DNA"/>
</dbReference>
<dbReference type="STRING" id="1371.GCA_900166605_02637"/>
<name>A0A510Y4F6_MARHA</name>
<dbReference type="Proteomes" id="UP000321051">
    <property type="component" value="Unassembled WGS sequence"/>
</dbReference>
<accession>A0A510Y4F6</accession>
<feature type="transmembrane region" description="Helical" evidence="1">
    <location>
        <begin position="7"/>
        <end position="26"/>
    </location>
</feature>